<dbReference type="PANTHER" id="PTHR32204">
    <property type="entry name" value="ATPASE RAVA"/>
    <property type="match status" value="1"/>
</dbReference>
<dbReference type="Proteomes" id="UP000064844">
    <property type="component" value="Chromosome"/>
</dbReference>
<feature type="domain" description="ATPase RavA-like AAA lid" evidence="1">
    <location>
        <begin position="296"/>
        <end position="352"/>
    </location>
</feature>
<evidence type="ECO:0000313" key="4">
    <source>
        <dbReference type="Proteomes" id="UP000064844"/>
    </source>
</evidence>
<reference evidence="3 4" key="1">
    <citation type="journal article" date="2015" name="Nat. Commun.">
        <title>Production of butyrate from lysine and the Amadori product fructoselysine by a human gut commensal.</title>
        <authorList>
            <person name="Bui T.P."/>
            <person name="Ritari J."/>
            <person name="Boeren S."/>
            <person name="de Waard P."/>
            <person name="Plugge C.M."/>
            <person name="de Vos W.M."/>
        </authorList>
    </citation>
    <scope>NUCLEOTIDE SEQUENCE [LARGE SCALE GENOMIC DNA]</scope>
    <source>
        <strain evidence="3 4">AF211</strain>
    </source>
</reference>
<protein>
    <submittedName>
        <fullName evidence="3">MoxR-like ATPase</fullName>
    </submittedName>
</protein>
<organism evidence="3 4">
    <name type="scientific">Intestinimonas butyriciproducens</name>
    <dbReference type="NCBI Taxonomy" id="1297617"/>
    <lineage>
        <taxon>Bacteria</taxon>
        <taxon>Bacillati</taxon>
        <taxon>Bacillota</taxon>
        <taxon>Clostridia</taxon>
        <taxon>Eubacteriales</taxon>
        <taxon>Intestinimonas</taxon>
    </lineage>
</organism>
<accession>A0A0S2W4R4</accession>
<dbReference type="KEGG" id="ibu:IB211_01941c"/>
<dbReference type="Pfam" id="PF17868">
    <property type="entry name" value="AAA_lid_8"/>
    <property type="match status" value="1"/>
</dbReference>
<proteinExistence type="predicted"/>
<evidence type="ECO:0000313" key="3">
    <source>
        <dbReference type="EMBL" id="ALP94332.1"/>
    </source>
</evidence>
<dbReference type="RefSeq" id="WP_082636056.1">
    <property type="nucleotide sequence ID" value="NZ_CP011307.1"/>
</dbReference>
<keyword evidence="4" id="KW-1185">Reference proteome</keyword>
<dbReference type="SUPFAM" id="SSF52540">
    <property type="entry name" value="P-loop containing nucleoside triphosphate hydrolases"/>
    <property type="match status" value="1"/>
</dbReference>
<gene>
    <name evidence="3" type="ORF">IB211_01941c</name>
</gene>
<name>A0A0S2W4R4_9FIRM</name>
<evidence type="ECO:0000259" key="1">
    <source>
        <dbReference type="Pfam" id="PF17868"/>
    </source>
</evidence>
<dbReference type="STRING" id="1297617.IB211_01941c"/>
<feature type="domain" description="MoxR" evidence="2">
    <location>
        <begin position="6"/>
        <end position="92"/>
    </location>
</feature>
<dbReference type="AlphaFoldDB" id="A0A0S2W4R4"/>
<sequence>MELREKMLAVIADVNSEVVEREELIDMIAIALLTRKNLFILGEPGQAKSYVINAFRSRITGARQFERLLSKQTDEEQLFGRVDLSSLLPGSVPQSVLEEDETYTQQRLNLRMLMDGMGSRKDTPEVWERLRTDTGKLESYRSALAALYRSEPAVNTTGKIPEADIVFCDEIFKCNDGVLNSLLTAFNERKYTNEGRTYPIPTISFFAASNEIPNFNDPQEKILAALYDRLELKVVTENIEDRENRLRMLKHKQSGQCGHIGATITLDELVAMHQEVAAIPVPESINELADDILCELRKSGVAVSDRKYLGFSPIAQAKAWLMGHTQVERTDLLALKNYLWHQPGDRETVAKTLQRMCVNPMQDKVNDIRAMALEAQEEYETARGNQSKANAVNKALIKLRGELLRLYAMQQKLAAAVQSDGEKDLVDALLADMELISRRAHEAANFTYAPLEQLAALQ</sequence>
<evidence type="ECO:0000259" key="2">
    <source>
        <dbReference type="Pfam" id="PF20030"/>
    </source>
</evidence>
<feature type="domain" description="MoxR" evidence="2">
    <location>
        <begin position="150"/>
        <end position="243"/>
    </location>
</feature>
<dbReference type="InterPro" id="IPR041538">
    <property type="entry name" value="RavA-like_AAA_lid"/>
</dbReference>
<dbReference type="InterPro" id="IPR027417">
    <property type="entry name" value="P-loop_NTPase"/>
</dbReference>
<dbReference type="InterPro" id="IPR045427">
    <property type="entry name" value="MoxR"/>
</dbReference>
<dbReference type="Gene3D" id="3.40.50.300">
    <property type="entry name" value="P-loop containing nucleotide triphosphate hydrolases"/>
    <property type="match status" value="1"/>
</dbReference>
<dbReference type="PANTHER" id="PTHR32204:SF0">
    <property type="entry name" value="ATPASE RAVA"/>
    <property type="match status" value="1"/>
</dbReference>
<dbReference type="EMBL" id="CP011307">
    <property type="protein sequence ID" value="ALP94332.1"/>
    <property type="molecule type" value="Genomic_DNA"/>
</dbReference>
<dbReference type="InterPro" id="IPR050513">
    <property type="entry name" value="RavA_ATPases"/>
</dbReference>
<dbReference type="Pfam" id="PF20030">
    <property type="entry name" value="bpMoxR"/>
    <property type="match status" value="2"/>
</dbReference>
<reference evidence="4" key="2">
    <citation type="submission" date="2015-04" db="EMBL/GenBank/DDBJ databases">
        <title>A butyrogenic pathway from the amino acid lysine in a human gut commensal.</title>
        <authorList>
            <person name="de Vos W.M."/>
            <person name="Bui N.T.P."/>
            <person name="Plugge C.M."/>
            <person name="Ritari J."/>
        </authorList>
    </citation>
    <scope>NUCLEOTIDE SEQUENCE [LARGE SCALE GENOMIC DNA]</scope>
    <source>
        <strain evidence="4">AF211</strain>
    </source>
</reference>